<name>A0AAV3NVV8_LITER</name>
<feature type="transmembrane region" description="Helical" evidence="11">
    <location>
        <begin position="776"/>
        <end position="795"/>
    </location>
</feature>
<keyword evidence="2" id="KW-0328">Glycosyltransferase</keyword>
<keyword evidence="5 11" id="KW-1133">Transmembrane helix</keyword>
<comment type="subcellular location">
    <subcellularLocation>
        <location evidence="1">Endomembrane system</location>
        <topology evidence="1">Multi-pass membrane protein</topology>
    </subcellularLocation>
</comment>
<dbReference type="InterPro" id="IPR029044">
    <property type="entry name" value="Nucleotide-diphossugar_trans"/>
</dbReference>
<keyword evidence="3" id="KW-0808">Transferase</keyword>
<keyword evidence="7" id="KW-0961">Cell wall biogenesis/degradation</keyword>
<organism evidence="12 13">
    <name type="scientific">Lithospermum erythrorhizon</name>
    <name type="common">Purple gromwell</name>
    <name type="synonym">Lithospermum officinale var. erythrorhizon</name>
    <dbReference type="NCBI Taxonomy" id="34254"/>
    <lineage>
        <taxon>Eukaryota</taxon>
        <taxon>Viridiplantae</taxon>
        <taxon>Streptophyta</taxon>
        <taxon>Embryophyta</taxon>
        <taxon>Tracheophyta</taxon>
        <taxon>Spermatophyta</taxon>
        <taxon>Magnoliopsida</taxon>
        <taxon>eudicotyledons</taxon>
        <taxon>Gunneridae</taxon>
        <taxon>Pentapetalae</taxon>
        <taxon>asterids</taxon>
        <taxon>lamiids</taxon>
        <taxon>Boraginales</taxon>
        <taxon>Boraginaceae</taxon>
        <taxon>Boraginoideae</taxon>
        <taxon>Lithospermeae</taxon>
        <taxon>Lithospermum</taxon>
    </lineage>
</organism>
<feature type="transmembrane region" description="Helical" evidence="11">
    <location>
        <begin position="620"/>
        <end position="640"/>
    </location>
</feature>
<dbReference type="GO" id="GO:0012505">
    <property type="term" value="C:endomembrane system"/>
    <property type="evidence" value="ECO:0007669"/>
    <property type="project" value="UniProtKB-SubCell"/>
</dbReference>
<dbReference type="GO" id="GO:0016020">
    <property type="term" value="C:membrane"/>
    <property type="evidence" value="ECO:0007669"/>
    <property type="project" value="InterPro"/>
</dbReference>
<evidence type="ECO:0000256" key="6">
    <source>
        <dbReference type="ARBA" id="ARBA00023136"/>
    </source>
</evidence>
<feature type="transmembrane region" description="Helical" evidence="11">
    <location>
        <begin position="572"/>
        <end position="600"/>
    </location>
</feature>
<dbReference type="PANTHER" id="PTHR13301">
    <property type="entry name" value="X-BOX TRANSCRIPTION FACTOR-RELATED"/>
    <property type="match status" value="1"/>
</dbReference>
<evidence type="ECO:0000256" key="3">
    <source>
        <dbReference type="ARBA" id="ARBA00022679"/>
    </source>
</evidence>
<evidence type="ECO:0000256" key="11">
    <source>
        <dbReference type="SAM" id="Phobius"/>
    </source>
</evidence>
<evidence type="ECO:0000313" key="12">
    <source>
        <dbReference type="EMBL" id="GAA0141852.1"/>
    </source>
</evidence>
<dbReference type="GO" id="GO:0003677">
    <property type="term" value="F:DNA binding"/>
    <property type="evidence" value="ECO:0007669"/>
    <property type="project" value="UniProtKB-KW"/>
</dbReference>
<accession>A0AAV3NVV8</accession>
<feature type="transmembrane region" description="Helical" evidence="11">
    <location>
        <begin position="114"/>
        <end position="132"/>
    </location>
</feature>
<dbReference type="FunFam" id="3.90.550.10:FF:000135">
    <property type="entry name" value="Cellulose synthase-like protein G3"/>
    <property type="match status" value="1"/>
</dbReference>
<dbReference type="InterPro" id="IPR005150">
    <property type="entry name" value="Cellulose_synth"/>
</dbReference>
<comment type="caution">
    <text evidence="12">The sequence shown here is derived from an EMBL/GenBank/DDBJ whole genome shotgun (WGS) entry which is preliminary data.</text>
</comment>
<feature type="binding site" evidence="9">
    <location>
        <position position="206"/>
    </location>
    <ligand>
        <name>UDP-alpha-D-glucose</name>
        <dbReference type="ChEBI" id="CHEBI:58885"/>
    </ligand>
</feature>
<feature type="binding site" evidence="10">
    <location>
        <position position="343"/>
    </location>
    <ligand>
        <name>Mn(2+)</name>
        <dbReference type="ChEBI" id="CHEBI:29035"/>
    </ligand>
</feature>
<feature type="active site" evidence="8">
    <location>
        <position position="509"/>
    </location>
</feature>
<gene>
    <name evidence="12" type="ORF">LIER_02902</name>
</gene>
<reference evidence="12 13" key="1">
    <citation type="submission" date="2024-01" db="EMBL/GenBank/DDBJ databases">
        <title>The complete chloroplast genome sequence of Lithospermum erythrorhizon: insights into the phylogenetic relationship among Boraginaceae species and the maternal lineages of purple gromwells.</title>
        <authorList>
            <person name="Okada T."/>
            <person name="Watanabe K."/>
        </authorList>
    </citation>
    <scope>NUCLEOTIDE SEQUENCE [LARGE SCALE GENOMIC DNA]</scope>
</reference>
<keyword evidence="4 11" id="KW-0812">Transmembrane</keyword>
<feature type="binding site" evidence="9">
    <location>
        <position position="177"/>
    </location>
    <ligand>
        <name>UDP-alpha-D-glucose</name>
        <dbReference type="ChEBI" id="CHEBI:58885"/>
    </ligand>
</feature>
<evidence type="ECO:0000256" key="5">
    <source>
        <dbReference type="ARBA" id="ARBA00022989"/>
    </source>
</evidence>
<dbReference type="SUPFAM" id="SSF53448">
    <property type="entry name" value="Nucleotide-diphospho-sugar transferases"/>
    <property type="match status" value="1"/>
</dbReference>
<keyword evidence="13" id="KW-1185">Reference proteome</keyword>
<feature type="active site" evidence="8">
    <location>
        <position position="206"/>
    </location>
</feature>
<proteinExistence type="predicted"/>
<evidence type="ECO:0000256" key="2">
    <source>
        <dbReference type="ARBA" id="ARBA00022676"/>
    </source>
</evidence>
<dbReference type="GO" id="GO:0030244">
    <property type="term" value="P:cellulose biosynthetic process"/>
    <property type="evidence" value="ECO:0007669"/>
    <property type="project" value="InterPro"/>
</dbReference>
<evidence type="ECO:0000256" key="1">
    <source>
        <dbReference type="ARBA" id="ARBA00004127"/>
    </source>
</evidence>
<protein>
    <submittedName>
        <fullName evidence="12">DNA-binding transcription factor</fullName>
    </submittedName>
</protein>
<feature type="transmembrane region" description="Helical" evidence="11">
    <location>
        <begin position="704"/>
        <end position="730"/>
    </location>
</feature>
<dbReference type="EMBL" id="BAABME010000333">
    <property type="protein sequence ID" value="GAA0141852.1"/>
    <property type="molecule type" value="Genomic_DNA"/>
</dbReference>
<feature type="transmembrane region" description="Helical" evidence="11">
    <location>
        <begin position="86"/>
        <end position="108"/>
    </location>
</feature>
<keyword evidence="12" id="KW-0238">DNA-binding</keyword>
<dbReference type="Pfam" id="PF03552">
    <property type="entry name" value="Cellulose_synt"/>
    <property type="match status" value="2"/>
</dbReference>
<dbReference type="Gene3D" id="3.90.550.10">
    <property type="entry name" value="Spore Coat Polysaccharide Biosynthesis Protein SpsA, Chain A"/>
    <property type="match status" value="2"/>
</dbReference>
<feature type="binding site" evidence="9">
    <location>
        <position position="176"/>
    </location>
    <ligand>
        <name>UDP-alpha-D-glucose</name>
        <dbReference type="ChEBI" id="CHEBI:58885"/>
    </ligand>
</feature>
<evidence type="ECO:0000313" key="13">
    <source>
        <dbReference type="Proteomes" id="UP001454036"/>
    </source>
</evidence>
<dbReference type="Proteomes" id="UP001454036">
    <property type="component" value="Unassembled WGS sequence"/>
</dbReference>
<evidence type="ECO:0000256" key="7">
    <source>
        <dbReference type="ARBA" id="ARBA00023316"/>
    </source>
</evidence>
<evidence type="ECO:0000256" key="10">
    <source>
        <dbReference type="PIRSR" id="PIRSR605150-3"/>
    </source>
</evidence>
<evidence type="ECO:0000256" key="9">
    <source>
        <dbReference type="PIRSR" id="PIRSR605150-2"/>
    </source>
</evidence>
<feature type="transmembrane region" description="Helical" evidence="11">
    <location>
        <begin position="742"/>
        <end position="764"/>
    </location>
</feature>
<dbReference type="GO" id="GO:0016760">
    <property type="term" value="F:cellulose synthase (UDP-forming) activity"/>
    <property type="evidence" value="ECO:0007669"/>
    <property type="project" value="InterPro"/>
</dbReference>
<feature type="binding site" evidence="10">
    <location>
        <position position="367"/>
    </location>
    <ligand>
        <name>Mn(2+)</name>
        <dbReference type="ChEBI" id="CHEBI:29035"/>
    </ligand>
</feature>
<dbReference type="GO" id="GO:0071555">
    <property type="term" value="P:cell wall organization"/>
    <property type="evidence" value="ECO:0007669"/>
    <property type="project" value="UniProtKB-KW"/>
</dbReference>
<evidence type="ECO:0000256" key="4">
    <source>
        <dbReference type="ARBA" id="ARBA00022692"/>
    </source>
</evidence>
<evidence type="ECO:0000256" key="8">
    <source>
        <dbReference type="PIRSR" id="PIRSR605150-1"/>
    </source>
</evidence>
<sequence>MLLTIIYNIKRIFVQTISIIFPNVDQVAENTLYFPKSPMTINTPIYTNITKKCNVLETYTINHKKMETSNQLNSFKHMRRVVFNRAFALIYSIAILTLLYHHAITIFYSTTIPSLLISLGILISDLVLAFMWTTTQSFRMRPIVRKEYLENLKNVVKNEQDFPSVDIFICTADPYKEPPIDVVNTSLSVMAYDYPPEKISVYVSDDGGSKLTLFAFMESAKFAKHWLPYCRENNIMDRCPDAYFASNYPVTSYTEEIKMMYESMKSRVEAVLEMGKVPTEYITSEEEDRAFSKWEQDFTRLDHPTVIQVLLEVGTDKDIVGQSMPNLIYFSREKNKAFPHNFKAGALNSLLRVSAVMTNAPIILTLDCDMYSNDPTTIKRALCYIMDKSIQESLGWVQFPQIFNGINKTDIYGCEHKRLFQLDPPGMDGLIGASYVGTGCFFRRKVFFSGPSLFLEPELKELRPDHVVNKNVTRQSILDLAHHVAGCNYENQTNWGSKIGFRYGSLVEDYHSGYKFHCDGWKSVFCNPQRSAFLGDIPISLSDVLNQNKRWGVGLLEVGFHRYSPITYGVQMLGLLMSLAYANFAFWPIWAIPVTIYAFIPQLTLLNGTSLFPKVSDPWFLIYAFLFLGAYAQDFLDFILGEGTKERWWSDQRMWIMRCVSSYLFALTELLAKNLGIKTHGFNVTSKVVDNELSKRYDQGMFEFGVASPMFVPITMASIINLFALGGGIFQVLFGGGSLDGLFGQIFIAGFGVLNSIPVYEAMVMRNDAGKMPIKTTLISSFLSLCLYVTFSIVMKFM</sequence>
<keyword evidence="6 11" id="KW-0472">Membrane</keyword>
<dbReference type="AlphaFoldDB" id="A0AAV3NVV8"/>